<gene>
    <name evidence="2" type="ORF">MTBBW1_1380031</name>
</gene>
<name>A0A1W1H7S1_9BACT</name>
<keyword evidence="3" id="KW-1185">Reference proteome</keyword>
<dbReference type="EMBL" id="FWEV01000044">
    <property type="protein sequence ID" value="SLM28484.1"/>
    <property type="molecule type" value="Genomic_DNA"/>
</dbReference>
<organism evidence="2 3">
    <name type="scientific">Desulfamplus magnetovallimortis</name>
    <dbReference type="NCBI Taxonomy" id="1246637"/>
    <lineage>
        <taxon>Bacteria</taxon>
        <taxon>Pseudomonadati</taxon>
        <taxon>Thermodesulfobacteriota</taxon>
        <taxon>Desulfobacteria</taxon>
        <taxon>Desulfobacterales</taxon>
        <taxon>Desulfobacteraceae</taxon>
        <taxon>Desulfamplus</taxon>
    </lineage>
</organism>
<dbReference type="AlphaFoldDB" id="A0A1W1H7S1"/>
<evidence type="ECO:0000313" key="2">
    <source>
        <dbReference type="EMBL" id="SLM28484.1"/>
    </source>
</evidence>
<accession>A0A1W1H7S1</accession>
<evidence type="ECO:0000256" key="1">
    <source>
        <dbReference type="SAM" id="Coils"/>
    </source>
</evidence>
<dbReference type="Proteomes" id="UP000191931">
    <property type="component" value="Unassembled WGS sequence"/>
</dbReference>
<dbReference type="OrthoDB" id="5520439at2"/>
<keyword evidence="1" id="KW-0175">Coiled coil</keyword>
<dbReference type="STRING" id="1246637.MTBBW1_1380031"/>
<sequence length="102" mass="12439">MLNLKLNIQPQTEKRLKRILTYTQDEEIFVQNIIEYQIKELQKGIMNLRLDMKEFEEKYRMSSDEFYHKFEQGISGDDEDFIVWSGIYEMFCENEKKLSELI</sequence>
<evidence type="ECO:0000313" key="3">
    <source>
        <dbReference type="Proteomes" id="UP000191931"/>
    </source>
</evidence>
<proteinExistence type="predicted"/>
<reference evidence="2 3" key="1">
    <citation type="submission" date="2017-03" db="EMBL/GenBank/DDBJ databases">
        <authorList>
            <person name="Afonso C.L."/>
            <person name="Miller P.J."/>
            <person name="Scott M.A."/>
            <person name="Spackman E."/>
            <person name="Goraichik I."/>
            <person name="Dimitrov K.M."/>
            <person name="Suarez D.L."/>
            <person name="Swayne D.E."/>
        </authorList>
    </citation>
    <scope>NUCLEOTIDE SEQUENCE [LARGE SCALE GENOMIC DNA]</scope>
    <source>
        <strain evidence="2">PRJEB14757</strain>
    </source>
</reference>
<feature type="coiled-coil region" evidence="1">
    <location>
        <begin position="38"/>
        <end position="65"/>
    </location>
</feature>
<protein>
    <submittedName>
        <fullName evidence="2">Uncharacterized protein</fullName>
    </submittedName>
</protein>